<dbReference type="AlphaFoldDB" id="A0A0A9E7N4"/>
<keyword evidence="1" id="KW-0732">Signal</keyword>
<sequence>MQKCINIIRLLFSFCLYSMDCTYLTRKTDSAGLHNGSS</sequence>
<reference evidence="2" key="1">
    <citation type="submission" date="2014-09" db="EMBL/GenBank/DDBJ databases">
        <authorList>
            <person name="Magalhaes I.L.F."/>
            <person name="Oliveira U."/>
            <person name="Santos F.R."/>
            <person name="Vidigal T.H.D.A."/>
            <person name="Brescovit A.D."/>
            <person name="Santos A.J."/>
        </authorList>
    </citation>
    <scope>NUCLEOTIDE SEQUENCE</scope>
    <source>
        <tissue evidence="2">Shoot tissue taken approximately 20 cm above the soil surface</tissue>
    </source>
</reference>
<evidence type="ECO:0000313" key="2">
    <source>
        <dbReference type="EMBL" id="JAD91987.1"/>
    </source>
</evidence>
<proteinExistence type="predicted"/>
<reference evidence="2" key="2">
    <citation type="journal article" date="2015" name="Data Brief">
        <title>Shoot transcriptome of the giant reed, Arundo donax.</title>
        <authorList>
            <person name="Barrero R.A."/>
            <person name="Guerrero F.D."/>
            <person name="Moolhuijzen P."/>
            <person name="Goolsby J.A."/>
            <person name="Tidwell J."/>
            <person name="Bellgard S.E."/>
            <person name="Bellgard M.I."/>
        </authorList>
    </citation>
    <scope>NUCLEOTIDE SEQUENCE</scope>
    <source>
        <tissue evidence="2">Shoot tissue taken approximately 20 cm above the soil surface</tissue>
    </source>
</reference>
<organism evidence="2">
    <name type="scientific">Arundo donax</name>
    <name type="common">Giant reed</name>
    <name type="synonym">Donax arundinaceus</name>
    <dbReference type="NCBI Taxonomy" id="35708"/>
    <lineage>
        <taxon>Eukaryota</taxon>
        <taxon>Viridiplantae</taxon>
        <taxon>Streptophyta</taxon>
        <taxon>Embryophyta</taxon>
        <taxon>Tracheophyta</taxon>
        <taxon>Spermatophyta</taxon>
        <taxon>Magnoliopsida</taxon>
        <taxon>Liliopsida</taxon>
        <taxon>Poales</taxon>
        <taxon>Poaceae</taxon>
        <taxon>PACMAD clade</taxon>
        <taxon>Arundinoideae</taxon>
        <taxon>Arundineae</taxon>
        <taxon>Arundo</taxon>
    </lineage>
</organism>
<evidence type="ECO:0000256" key="1">
    <source>
        <dbReference type="SAM" id="SignalP"/>
    </source>
</evidence>
<accession>A0A0A9E7N4</accession>
<feature type="chain" id="PRO_5002046821" evidence="1">
    <location>
        <begin position="22"/>
        <end position="38"/>
    </location>
</feature>
<feature type="signal peptide" evidence="1">
    <location>
        <begin position="1"/>
        <end position="21"/>
    </location>
</feature>
<protein>
    <submittedName>
        <fullName evidence="2">Uncharacterized protein</fullName>
    </submittedName>
</protein>
<dbReference type="EMBL" id="GBRH01205908">
    <property type="protein sequence ID" value="JAD91987.1"/>
    <property type="molecule type" value="Transcribed_RNA"/>
</dbReference>
<name>A0A0A9E7N4_ARUDO</name>